<sequence length="261" mass="27596">MAGRRTGSPGYDNASRSQIGPVVAEKGTGAPGHDCNYGRNVARWAGSVARINVPFDNMGSTNGNPGDPTTRRTLSPVLCSSEGKGGCCRNRYGRVPRTHVSLGLVLLWGAGLDGARECEGVDSCGPGSMTLDWLVFKTLGSSEGWPADASQGYAGPDGRSGPGFLLRWRVCPLIWPPHQDEGDALARFSKPAVSTIAAAHPKSNCSEERPGKKERERAWESCDAAMQQPGSVSLFGLPKKFPSVPVDAAAFIGRVWLTTGV</sequence>
<dbReference type="Proteomes" id="UP000829685">
    <property type="component" value="Unassembled WGS sequence"/>
</dbReference>
<name>A0A9Q0AKC0_9PEZI</name>
<dbReference type="EMBL" id="JAFIMR010000022">
    <property type="protein sequence ID" value="KAI1865187.1"/>
    <property type="molecule type" value="Genomic_DNA"/>
</dbReference>
<protein>
    <submittedName>
        <fullName evidence="1">Uncharacterized protein</fullName>
    </submittedName>
</protein>
<comment type="caution">
    <text evidence="1">The sequence shown here is derived from an EMBL/GenBank/DDBJ whole genome shotgun (WGS) entry which is preliminary data.</text>
</comment>
<gene>
    <name evidence="1" type="ORF">JX265_008234</name>
</gene>
<dbReference type="AlphaFoldDB" id="A0A9Q0AKC0"/>
<proteinExistence type="predicted"/>
<evidence type="ECO:0000313" key="2">
    <source>
        <dbReference type="Proteomes" id="UP000829685"/>
    </source>
</evidence>
<evidence type="ECO:0000313" key="1">
    <source>
        <dbReference type="EMBL" id="KAI1865187.1"/>
    </source>
</evidence>
<keyword evidence="2" id="KW-1185">Reference proteome</keyword>
<reference evidence="1" key="1">
    <citation type="submission" date="2021-03" db="EMBL/GenBank/DDBJ databases">
        <title>Revisited historic fungal species revealed as producer of novel bioactive compounds through whole genome sequencing and comparative genomics.</title>
        <authorList>
            <person name="Vignolle G.A."/>
            <person name="Hochenegger N."/>
            <person name="Mach R.L."/>
            <person name="Mach-Aigner A.R."/>
            <person name="Javad Rahimi M."/>
            <person name="Salim K.A."/>
            <person name="Chan C.M."/>
            <person name="Lim L.B.L."/>
            <person name="Cai F."/>
            <person name="Druzhinina I.S."/>
            <person name="U'Ren J.M."/>
            <person name="Derntl C."/>
        </authorList>
    </citation>
    <scope>NUCLEOTIDE SEQUENCE</scope>
    <source>
        <strain evidence="1">TUCIM 5799</strain>
    </source>
</reference>
<accession>A0A9Q0AKC0</accession>
<organism evidence="1 2">
    <name type="scientific">Neoarthrinium moseri</name>
    <dbReference type="NCBI Taxonomy" id="1658444"/>
    <lineage>
        <taxon>Eukaryota</taxon>
        <taxon>Fungi</taxon>
        <taxon>Dikarya</taxon>
        <taxon>Ascomycota</taxon>
        <taxon>Pezizomycotina</taxon>
        <taxon>Sordariomycetes</taxon>
        <taxon>Xylariomycetidae</taxon>
        <taxon>Amphisphaeriales</taxon>
        <taxon>Apiosporaceae</taxon>
        <taxon>Neoarthrinium</taxon>
    </lineage>
</organism>